<evidence type="ECO:0000256" key="1">
    <source>
        <dbReference type="SAM" id="MobiDB-lite"/>
    </source>
</evidence>
<accession>A0A9X4AUE3</accession>
<dbReference type="RefSeq" id="WP_272421059.1">
    <property type="nucleotide sequence ID" value="NZ_JAGTJJ010000012.1"/>
</dbReference>
<feature type="compositionally biased region" description="Low complexity" evidence="1">
    <location>
        <begin position="258"/>
        <end position="281"/>
    </location>
</feature>
<feature type="domain" description="LHH" evidence="2">
    <location>
        <begin position="313"/>
        <end position="383"/>
    </location>
</feature>
<name>A0A9X4AUE3_9BACT</name>
<gene>
    <name evidence="3" type="ORF">KEG57_22205</name>
    <name evidence="4" type="ORF">KEG57_32170</name>
</gene>
<feature type="compositionally biased region" description="Basic and acidic residues" evidence="1">
    <location>
        <begin position="366"/>
        <end position="395"/>
    </location>
</feature>
<evidence type="ECO:0000313" key="3">
    <source>
        <dbReference type="EMBL" id="MDC3983242.1"/>
    </source>
</evidence>
<dbReference type="Proteomes" id="UP001151081">
    <property type="component" value="Unassembled WGS sequence"/>
</dbReference>
<feature type="region of interest" description="Disordered" evidence="1">
    <location>
        <begin position="159"/>
        <end position="187"/>
    </location>
</feature>
<feature type="region of interest" description="Disordered" evidence="1">
    <location>
        <begin position="219"/>
        <end position="395"/>
    </location>
</feature>
<feature type="compositionally biased region" description="Gly residues" evidence="1">
    <location>
        <begin position="282"/>
        <end position="295"/>
    </location>
</feature>
<comment type="caution">
    <text evidence="4">The sequence shown here is derived from an EMBL/GenBank/DDBJ whole genome shotgun (WGS) entry which is preliminary data.</text>
</comment>
<evidence type="ECO:0000313" key="4">
    <source>
        <dbReference type="EMBL" id="MDC3985178.1"/>
    </source>
</evidence>
<protein>
    <recommendedName>
        <fullName evidence="2">LHH domain-containing protein</fullName>
    </recommendedName>
</protein>
<keyword evidence="5" id="KW-1185">Reference proteome</keyword>
<dbReference type="InterPro" id="IPR026834">
    <property type="entry name" value="LHH"/>
</dbReference>
<feature type="compositionally biased region" description="Basic and acidic residues" evidence="1">
    <location>
        <begin position="299"/>
        <end position="309"/>
    </location>
</feature>
<dbReference type="EMBL" id="JAGTJJ010000026">
    <property type="protein sequence ID" value="MDC3985178.1"/>
    <property type="molecule type" value="Genomic_DNA"/>
</dbReference>
<evidence type="ECO:0000313" key="5">
    <source>
        <dbReference type="Proteomes" id="UP001151081"/>
    </source>
</evidence>
<organism evidence="4 5">
    <name type="scientific">Polyangium jinanense</name>
    <dbReference type="NCBI Taxonomy" id="2829994"/>
    <lineage>
        <taxon>Bacteria</taxon>
        <taxon>Pseudomonadati</taxon>
        <taxon>Myxococcota</taxon>
        <taxon>Polyangia</taxon>
        <taxon>Polyangiales</taxon>
        <taxon>Polyangiaceae</taxon>
        <taxon>Polyangium</taxon>
    </lineage>
</organism>
<feature type="compositionally biased region" description="Polar residues" evidence="1">
    <location>
        <begin position="354"/>
        <end position="364"/>
    </location>
</feature>
<reference evidence="4 5" key="1">
    <citation type="submission" date="2021-04" db="EMBL/GenBank/DDBJ databases">
        <title>Genome analysis of Polyangium sp.</title>
        <authorList>
            <person name="Li Y."/>
            <person name="Wang J."/>
        </authorList>
    </citation>
    <scope>NUCLEOTIDE SEQUENCE [LARGE SCALE GENOMIC DNA]</scope>
    <source>
        <strain evidence="4 5">SDU14</strain>
    </source>
</reference>
<feature type="compositionally biased region" description="Basic and acidic residues" evidence="1">
    <location>
        <begin position="91"/>
        <end position="110"/>
    </location>
</feature>
<dbReference type="Pfam" id="PF14411">
    <property type="entry name" value="LHH"/>
    <property type="match status" value="1"/>
</dbReference>
<dbReference type="EMBL" id="JAGTJJ010000012">
    <property type="protein sequence ID" value="MDC3983242.1"/>
    <property type="molecule type" value="Genomic_DNA"/>
</dbReference>
<evidence type="ECO:0000259" key="2">
    <source>
        <dbReference type="Pfam" id="PF14411"/>
    </source>
</evidence>
<sequence>MARIFEAPNVVHVCVRPPNVPKDKRIWGLTPDGTPFFGVREVDRARGNGSPTYVFDLDAPAASARLLPIPYNTLECPARTPPKPRVAAATEKAKEAEEKKDEGKKAERPKPLSRPIARTPGQERCTAYREPGQTRRRSGTGAGACTRVLVKWRCAEQAVADKRPPAAEPCPGQGPEPAKPRELPASAAQAYEDWGLSRVEASALAEDRARECLQGLCHARHPNFVPKSKKKPAETNNGQSLSTGSGSGGGASSPQPAPKTTTVKTTTKPVSKPNGAAAGQAGSSGGKTAGSGGGTVVPEGRRIPNDELKTPPAKRGKAPTGSDGHPVELHHRGQKPDSPLDEMTRTEHRGKGNFSENHSNTGQEPSKIDRKAWKEQQRRYWTKEHDRGRFDGKKQ</sequence>
<proteinExistence type="predicted"/>
<feature type="compositionally biased region" description="Basic and acidic residues" evidence="1">
    <location>
        <begin position="325"/>
        <end position="335"/>
    </location>
</feature>
<dbReference type="AlphaFoldDB" id="A0A9X4AUE3"/>
<feature type="region of interest" description="Disordered" evidence="1">
    <location>
        <begin position="77"/>
        <end position="141"/>
    </location>
</feature>